<protein>
    <submittedName>
        <fullName evidence="12">Vacuolar amino acid transporter 5</fullName>
    </submittedName>
</protein>
<dbReference type="HOGENOM" id="CLU_009020_1_1_1"/>
<keyword evidence="5 10" id="KW-0812">Transmembrane</keyword>
<keyword evidence="8 10" id="KW-0472">Membrane</keyword>
<evidence type="ECO:0000313" key="12">
    <source>
        <dbReference type="EMBL" id="ELU43692.1"/>
    </source>
</evidence>
<dbReference type="Proteomes" id="UP000011668">
    <property type="component" value="Unassembled WGS sequence"/>
</dbReference>
<evidence type="ECO:0000256" key="6">
    <source>
        <dbReference type="ARBA" id="ARBA00022970"/>
    </source>
</evidence>
<evidence type="ECO:0000256" key="5">
    <source>
        <dbReference type="ARBA" id="ARBA00022692"/>
    </source>
</evidence>
<dbReference type="GO" id="GO:0005313">
    <property type="term" value="F:L-glutamate transmembrane transporter activity"/>
    <property type="evidence" value="ECO:0007669"/>
    <property type="project" value="TreeGrafter"/>
</dbReference>
<keyword evidence="13" id="KW-1185">Reference proteome</keyword>
<evidence type="ECO:0000256" key="9">
    <source>
        <dbReference type="SAM" id="MobiDB-lite"/>
    </source>
</evidence>
<evidence type="ECO:0000313" key="13">
    <source>
        <dbReference type="Proteomes" id="UP000011668"/>
    </source>
</evidence>
<keyword evidence="4" id="KW-0926">Vacuole</keyword>
<comment type="similarity">
    <text evidence="2">Belongs to the amino acid/polyamine transporter 2 family.</text>
</comment>
<evidence type="ECO:0000256" key="4">
    <source>
        <dbReference type="ARBA" id="ARBA00022554"/>
    </source>
</evidence>
<feature type="region of interest" description="Disordered" evidence="9">
    <location>
        <begin position="307"/>
        <end position="333"/>
    </location>
</feature>
<dbReference type="EMBL" id="AFRT01000514">
    <property type="protein sequence ID" value="ELU43692.1"/>
    <property type="molecule type" value="Genomic_DNA"/>
</dbReference>
<proteinExistence type="inferred from homology"/>
<dbReference type="OrthoDB" id="438545at2759"/>
<dbReference type="GO" id="GO:0015194">
    <property type="term" value="F:L-serine transmembrane transporter activity"/>
    <property type="evidence" value="ECO:0007669"/>
    <property type="project" value="TreeGrafter"/>
</dbReference>
<feature type="transmembrane region" description="Helical" evidence="10">
    <location>
        <begin position="55"/>
        <end position="76"/>
    </location>
</feature>
<evidence type="ECO:0000256" key="1">
    <source>
        <dbReference type="ARBA" id="ARBA00004128"/>
    </source>
</evidence>
<evidence type="ECO:0000256" key="3">
    <source>
        <dbReference type="ARBA" id="ARBA00022448"/>
    </source>
</evidence>
<dbReference type="GO" id="GO:0061459">
    <property type="term" value="F:L-arginine transmembrane transporter activity"/>
    <property type="evidence" value="ECO:0007669"/>
    <property type="project" value="TreeGrafter"/>
</dbReference>
<dbReference type="OMA" id="DSIHHQR"/>
<keyword evidence="7 10" id="KW-1133">Transmembrane helix</keyword>
<feature type="transmembrane region" description="Helical" evidence="10">
    <location>
        <begin position="96"/>
        <end position="128"/>
    </location>
</feature>
<feature type="transmembrane region" description="Helical" evidence="10">
    <location>
        <begin position="148"/>
        <end position="172"/>
    </location>
</feature>
<dbReference type="PANTHER" id="PTHR22950:SF678">
    <property type="entry name" value="VACUOLAR AMINO ACID TRANSPORTER 5-RELATED"/>
    <property type="match status" value="1"/>
</dbReference>
<keyword evidence="3" id="KW-0813">Transport</keyword>
<dbReference type="Pfam" id="PF01490">
    <property type="entry name" value="Aa_trans"/>
    <property type="match status" value="1"/>
</dbReference>
<dbReference type="GO" id="GO:0000329">
    <property type="term" value="C:fungal-type vacuole membrane"/>
    <property type="evidence" value="ECO:0007669"/>
    <property type="project" value="TreeGrafter"/>
</dbReference>
<evidence type="ECO:0000256" key="8">
    <source>
        <dbReference type="ARBA" id="ARBA00023136"/>
    </source>
</evidence>
<feature type="transmembrane region" description="Helical" evidence="10">
    <location>
        <begin position="378"/>
        <end position="404"/>
    </location>
</feature>
<feature type="transmembrane region" description="Helical" evidence="10">
    <location>
        <begin position="228"/>
        <end position="251"/>
    </location>
</feature>
<gene>
    <name evidence="12" type="ORF">AG1IA_02276</name>
</gene>
<dbReference type="GO" id="GO:0015189">
    <property type="term" value="F:L-lysine transmembrane transporter activity"/>
    <property type="evidence" value="ECO:0007669"/>
    <property type="project" value="TreeGrafter"/>
</dbReference>
<reference evidence="12 13" key="1">
    <citation type="journal article" date="2013" name="Nat. Commun.">
        <title>The evolution and pathogenic mechanisms of the rice sheath blight pathogen.</title>
        <authorList>
            <person name="Zheng A."/>
            <person name="Lin R."/>
            <person name="Xu L."/>
            <person name="Qin P."/>
            <person name="Tang C."/>
            <person name="Ai P."/>
            <person name="Zhang D."/>
            <person name="Liu Y."/>
            <person name="Sun Z."/>
            <person name="Feng H."/>
            <person name="Wang Y."/>
            <person name="Chen Y."/>
            <person name="Liang X."/>
            <person name="Fu R."/>
            <person name="Li Q."/>
            <person name="Zhang J."/>
            <person name="Yu X."/>
            <person name="Xie Z."/>
            <person name="Ding L."/>
            <person name="Guan P."/>
            <person name="Tang J."/>
            <person name="Liang Y."/>
            <person name="Wang S."/>
            <person name="Deng Q."/>
            <person name="Li S."/>
            <person name="Zhu J."/>
            <person name="Wang L."/>
            <person name="Liu H."/>
            <person name="Li P."/>
        </authorList>
    </citation>
    <scope>NUCLEOTIDE SEQUENCE [LARGE SCALE GENOMIC DNA]</scope>
    <source>
        <strain evidence="13">AG-1 IA</strain>
    </source>
</reference>
<evidence type="ECO:0000259" key="11">
    <source>
        <dbReference type="Pfam" id="PF01490"/>
    </source>
</evidence>
<dbReference type="InterPro" id="IPR013057">
    <property type="entry name" value="AA_transpt_TM"/>
</dbReference>
<dbReference type="STRING" id="983506.L8X3J4"/>
<organism evidence="12 13">
    <name type="scientific">Thanatephorus cucumeris (strain AG1-IA)</name>
    <name type="common">Rice sheath blight fungus</name>
    <name type="synonym">Rhizoctonia solani</name>
    <dbReference type="NCBI Taxonomy" id="983506"/>
    <lineage>
        <taxon>Eukaryota</taxon>
        <taxon>Fungi</taxon>
        <taxon>Dikarya</taxon>
        <taxon>Basidiomycota</taxon>
        <taxon>Agaricomycotina</taxon>
        <taxon>Agaricomycetes</taxon>
        <taxon>Cantharellales</taxon>
        <taxon>Ceratobasidiaceae</taxon>
        <taxon>Rhizoctonia</taxon>
        <taxon>Rhizoctonia solani AG-1</taxon>
    </lineage>
</organism>
<feature type="domain" description="Amino acid transporter transmembrane" evidence="11">
    <location>
        <begin position="50"/>
        <end position="411"/>
    </location>
</feature>
<name>L8X3J4_THACA</name>
<accession>L8X3J4</accession>
<evidence type="ECO:0000256" key="2">
    <source>
        <dbReference type="ARBA" id="ARBA00008066"/>
    </source>
</evidence>
<dbReference type="PANTHER" id="PTHR22950">
    <property type="entry name" value="AMINO ACID TRANSPORTER"/>
    <property type="match status" value="1"/>
</dbReference>
<sequence length="496" mass="54025">MARSYGVAPVDRDDTVADNDNAPLLGVGAPKAEEEDGHATIVSCVGNLVMASGGILPGVVSCITSGCIGALGLWMLSRCATRTPHRKSSFFAVSKITFPSAAVFFDAAIAIKCFGVSISYLIIIKGLMPAVVHSFYHVFTAPDVNPPWWAVSVAIYLHIPVYLVCIVIFCYWSPPEGTVKPGPIHIIHFDKSFISTFPVQVFAYTCAQNLFPIYNELKSNTQPRMNTVIFTSIFSATATYEIIAVFGYLTFGSKVGPNIISMYPSTTIFIAIGQFAIVIMVMFSYPLQVHPCRGCLDKVIGGKKVDTPSSETQSLDEAEQDEAEALDPHGSHGKMSKARHVALTSAIVGFGFAIAYFVDDLQLSEFLILVISMNNAERLGLVLSFVGSTGSTTISFILPGLFYFKLFRNDPGHSRVLLGTALALALYGALIFVFCLTFNIMKYRLIYCCRSFHICAPPPLKSRWPIFLSEPGGTKKVGRVKIKCQVALCPLDLLRT</sequence>
<keyword evidence="6" id="KW-0029">Amino-acid transport</keyword>
<feature type="transmembrane region" description="Helical" evidence="10">
    <location>
        <begin position="341"/>
        <end position="358"/>
    </location>
</feature>
<comment type="caution">
    <text evidence="12">The sequence shown here is derived from an EMBL/GenBank/DDBJ whole genome shotgun (WGS) entry which is preliminary data.</text>
</comment>
<dbReference type="GO" id="GO:0005302">
    <property type="term" value="F:L-tyrosine transmembrane transporter activity"/>
    <property type="evidence" value="ECO:0007669"/>
    <property type="project" value="TreeGrafter"/>
</dbReference>
<feature type="transmembrane region" description="Helical" evidence="10">
    <location>
        <begin position="416"/>
        <end position="441"/>
    </location>
</feature>
<evidence type="ECO:0000256" key="10">
    <source>
        <dbReference type="SAM" id="Phobius"/>
    </source>
</evidence>
<dbReference type="AlphaFoldDB" id="L8X3J4"/>
<comment type="subcellular location">
    <subcellularLocation>
        <location evidence="1">Vacuole membrane</location>
        <topology evidence="1">Multi-pass membrane protein</topology>
    </subcellularLocation>
</comment>
<feature type="region of interest" description="Disordered" evidence="9">
    <location>
        <begin position="1"/>
        <end position="22"/>
    </location>
</feature>
<feature type="compositionally biased region" description="Acidic residues" evidence="9">
    <location>
        <begin position="314"/>
        <end position="325"/>
    </location>
</feature>
<feature type="transmembrane region" description="Helical" evidence="10">
    <location>
        <begin position="263"/>
        <end position="283"/>
    </location>
</feature>
<evidence type="ECO:0000256" key="7">
    <source>
        <dbReference type="ARBA" id="ARBA00022989"/>
    </source>
</evidence>
<dbReference type="GO" id="GO:0005290">
    <property type="term" value="F:L-histidine transmembrane transporter activity"/>
    <property type="evidence" value="ECO:0007669"/>
    <property type="project" value="TreeGrafter"/>
</dbReference>